<name>A0A1H5X9F4_9PROT</name>
<reference evidence="2 3" key="1">
    <citation type="submission" date="2016-10" db="EMBL/GenBank/DDBJ databases">
        <authorList>
            <person name="de Groot N.N."/>
        </authorList>
    </citation>
    <scope>NUCLEOTIDE SEQUENCE [LARGE SCALE GENOMIC DNA]</scope>
    <source>
        <strain evidence="2 3">Nm13</strain>
    </source>
</reference>
<evidence type="ECO:0000313" key="3">
    <source>
        <dbReference type="Proteomes" id="UP000236753"/>
    </source>
</evidence>
<feature type="domain" description="Transposase for insertion sequence element IS21-like C-terminal" evidence="1">
    <location>
        <begin position="2"/>
        <end position="32"/>
    </location>
</feature>
<accession>A0A1H5X9F4</accession>
<dbReference type="EMBL" id="FNUX01000025">
    <property type="protein sequence ID" value="SEG08382.1"/>
    <property type="molecule type" value="Genomic_DNA"/>
</dbReference>
<dbReference type="RefSeq" id="WP_219817958.1">
    <property type="nucleotide sequence ID" value="NZ_FNUX01000025.1"/>
</dbReference>
<dbReference type="Proteomes" id="UP000236753">
    <property type="component" value="Unassembled WGS sequence"/>
</dbReference>
<protein>
    <recommendedName>
        <fullName evidence="1">Transposase for insertion sequence element IS21-like C-terminal domain-containing protein</fullName>
    </recommendedName>
</protein>
<dbReference type="InterPro" id="IPR054353">
    <property type="entry name" value="IstA-like_C"/>
</dbReference>
<dbReference type="AlphaFoldDB" id="A0A1H5X9F4"/>
<evidence type="ECO:0000313" key="2">
    <source>
        <dbReference type="EMBL" id="SEG08382.1"/>
    </source>
</evidence>
<organism evidence="2 3">
    <name type="scientific">Nitrosomonas ureae</name>
    <dbReference type="NCBI Taxonomy" id="44577"/>
    <lineage>
        <taxon>Bacteria</taxon>
        <taxon>Pseudomonadati</taxon>
        <taxon>Pseudomonadota</taxon>
        <taxon>Betaproteobacteria</taxon>
        <taxon>Nitrosomonadales</taxon>
        <taxon>Nitrosomonadaceae</taxon>
        <taxon>Nitrosomonas</taxon>
    </lineage>
</organism>
<evidence type="ECO:0000259" key="1">
    <source>
        <dbReference type="Pfam" id="PF22483"/>
    </source>
</evidence>
<sequence>MRITADRLRIVAENQIVAEHARCYGRDQLICDPWHYLPVLEKKPGALRHGAPFQQWDLPTPIRIVRDRILKQDKGDRAFVELLLMARALGDVGLETLEVACDLTLQTGIIATAIVMNEMRRLNEVARPKTLRSITQAPILQIEPKADCSRYDSLRRMRYDH</sequence>
<proteinExistence type="predicted"/>
<dbReference type="Pfam" id="PF22483">
    <property type="entry name" value="Mu-transpos_C_2"/>
    <property type="match status" value="1"/>
</dbReference>
<gene>
    <name evidence="2" type="ORF">SAMN05216334_12519</name>
</gene>